<feature type="compositionally biased region" description="Basic residues" evidence="1">
    <location>
        <begin position="34"/>
        <end position="44"/>
    </location>
</feature>
<dbReference type="InterPro" id="IPR024822">
    <property type="entry name" value="Coilin"/>
</dbReference>
<reference evidence="2" key="1">
    <citation type="journal article" date="2023" name="Plant J.">
        <title>Genome sequences and population genomics provide insights into the demographic history, inbreeding, and mutation load of two 'living fossil' tree species of Dipteronia.</title>
        <authorList>
            <person name="Feng Y."/>
            <person name="Comes H.P."/>
            <person name="Chen J."/>
            <person name="Zhu S."/>
            <person name="Lu R."/>
            <person name="Zhang X."/>
            <person name="Li P."/>
            <person name="Qiu J."/>
            <person name="Olsen K.M."/>
            <person name="Qiu Y."/>
        </authorList>
    </citation>
    <scope>NUCLEOTIDE SEQUENCE</scope>
    <source>
        <strain evidence="2">NBL</strain>
    </source>
</reference>
<dbReference type="GO" id="GO:0015030">
    <property type="term" value="C:Cajal body"/>
    <property type="evidence" value="ECO:0007669"/>
    <property type="project" value="TreeGrafter"/>
</dbReference>
<dbReference type="AlphaFoldDB" id="A0AAE0ECW6"/>
<dbReference type="EMBL" id="JANJYJ010000003">
    <property type="protein sequence ID" value="KAK3223479.1"/>
    <property type="molecule type" value="Genomic_DNA"/>
</dbReference>
<evidence type="ECO:0000313" key="2">
    <source>
        <dbReference type="EMBL" id="KAK3223479.1"/>
    </source>
</evidence>
<proteinExistence type="predicted"/>
<dbReference type="PANTHER" id="PTHR15197:SF0">
    <property type="entry name" value="COILIN"/>
    <property type="match status" value="1"/>
</dbReference>
<dbReference type="Proteomes" id="UP001281410">
    <property type="component" value="Unassembled WGS sequence"/>
</dbReference>
<dbReference type="PANTHER" id="PTHR15197">
    <property type="entry name" value="COILIN P80"/>
    <property type="match status" value="1"/>
</dbReference>
<sequence length="166" mass="19010">MRKAKRSCELQGNEKGSADVSSMPVRTEKLPSRSARRKKAKRRWLREQAKIEKLELQQKQVLPKDNQQSLDRDDKKHEHQQPNETSHDKDSEKLSKDQQPDSSSGADDDFVPVVIRPGHIRFEVPGKGDAGQAVPAKSYSSGNFSVEWNNQQEERSKMGHRESFIF</sequence>
<dbReference type="GO" id="GO:0000387">
    <property type="term" value="P:spliceosomal snRNP assembly"/>
    <property type="evidence" value="ECO:0007669"/>
    <property type="project" value="TreeGrafter"/>
</dbReference>
<name>A0AAE0ECW6_9ROSI</name>
<feature type="region of interest" description="Disordered" evidence="1">
    <location>
        <begin position="1"/>
        <end position="145"/>
    </location>
</feature>
<accession>A0AAE0ECW6</accession>
<gene>
    <name evidence="2" type="ORF">Dsin_010504</name>
</gene>
<dbReference type="GO" id="GO:0030619">
    <property type="term" value="F:U1 snRNA binding"/>
    <property type="evidence" value="ECO:0007669"/>
    <property type="project" value="TreeGrafter"/>
</dbReference>
<comment type="caution">
    <text evidence="2">The sequence shown here is derived from an EMBL/GenBank/DDBJ whole genome shotgun (WGS) entry which is preliminary data.</text>
</comment>
<evidence type="ECO:0000256" key="1">
    <source>
        <dbReference type="SAM" id="MobiDB-lite"/>
    </source>
</evidence>
<evidence type="ECO:0000313" key="3">
    <source>
        <dbReference type="Proteomes" id="UP001281410"/>
    </source>
</evidence>
<feature type="compositionally biased region" description="Basic and acidic residues" evidence="1">
    <location>
        <begin position="70"/>
        <end position="99"/>
    </location>
</feature>
<organism evidence="2 3">
    <name type="scientific">Dipteronia sinensis</name>
    <dbReference type="NCBI Taxonomy" id="43782"/>
    <lineage>
        <taxon>Eukaryota</taxon>
        <taxon>Viridiplantae</taxon>
        <taxon>Streptophyta</taxon>
        <taxon>Embryophyta</taxon>
        <taxon>Tracheophyta</taxon>
        <taxon>Spermatophyta</taxon>
        <taxon>Magnoliopsida</taxon>
        <taxon>eudicotyledons</taxon>
        <taxon>Gunneridae</taxon>
        <taxon>Pentapetalae</taxon>
        <taxon>rosids</taxon>
        <taxon>malvids</taxon>
        <taxon>Sapindales</taxon>
        <taxon>Sapindaceae</taxon>
        <taxon>Hippocastanoideae</taxon>
        <taxon>Acereae</taxon>
        <taxon>Dipteronia</taxon>
    </lineage>
</organism>
<keyword evidence="3" id="KW-1185">Reference proteome</keyword>
<feature type="compositionally biased region" description="Polar residues" evidence="1">
    <location>
        <begin position="57"/>
        <end position="69"/>
    </location>
</feature>
<protein>
    <submittedName>
        <fullName evidence="2">Uncharacterized protein</fullName>
    </submittedName>
</protein>
<feature type="compositionally biased region" description="Basic and acidic residues" evidence="1">
    <location>
        <begin position="45"/>
        <end position="56"/>
    </location>
</feature>
<dbReference type="GO" id="GO:0030620">
    <property type="term" value="F:U2 snRNA binding"/>
    <property type="evidence" value="ECO:0007669"/>
    <property type="project" value="TreeGrafter"/>
</dbReference>